<keyword evidence="14" id="KW-1133">Transmembrane helix</keyword>
<protein>
    <recommendedName>
        <fullName evidence="5">RING-type E3 ubiquitin transferase</fullName>
        <ecNumber evidence="5">2.3.2.27</ecNumber>
    </recommendedName>
</protein>
<dbReference type="EMBL" id="CAJVPV010003321">
    <property type="protein sequence ID" value="CAG8549054.1"/>
    <property type="molecule type" value="Genomic_DNA"/>
</dbReference>
<evidence type="ECO:0000256" key="15">
    <source>
        <dbReference type="ARBA" id="ARBA00023136"/>
    </source>
</evidence>
<feature type="region of interest" description="Disordered" evidence="17">
    <location>
        <begin position="1"/>
        <end position="24"/>
    </location>
</feature>
<comment type="similarity">
    <text evidence="4">Belongs to the pex2/pex10/pex12 family.</text>
</comment>
<dbReference type="GO" id="GO:0016562">
    <property type="term" value="P:protein import into peroxisome matrix, receptor recycling"/>
    <property type="evidence" value="ECO:0007669"/>
    <property type="project" value="UniProtKB-ARBA"/>
</dbReference>
<evidence type="ECO:0000256" key="7">
    <source>
        <dbReference type="ARBA" id="ARBA00022679"/>
    </source>
</evidence>
<keyword evidence="10" id="KW-0863">Zinc-finger</keyword>
<evidence type="ECO:0000259" key="18">
    <source>
        <dbReference type="Pfam" id="PF04757"/>
    </source>
</evidence>
<dbReference type="GO" id="GO:0061630">
    <property type="term" value="F:ubiquitin protein ligase activity"/>
    <property type="evidence" value="ECO:0007669"/>
    <property type="project" value="UniProtKB-EC"/>
</dbReference>
<keyword evidence="7" id="KW-0808">Transferase</keyword>
<gene>
    <name evidence="19" type="ORF">AMORRO_LOCUS5485</name>
</gene>
<dbReference type="GO" id="GO:0008270">
    <property type="term" value="F:zinc ion binding"/>
    <property type="evidence" value="ECO:0007669"/>
    <property type="project" value="UniProtKB-KW"/>
</dbReference>
<proteinExistence type="inferred from homology"/>
<dbReference type="PANTHER" id="PTHR23350">
    <property type="entry name" value="PEROXISOME ASSEMBLY PROTEIN 10"/>
    <property type="match status" value="1"/>
</dbReference>
<evidence type="ECO:0000256" key="9">
    <source>
        <dbReference type="ARBA" id="ARBA00022723"/>
    </source>
</evidence>
<evidence type="ECO:0000256" key="10">
    <source>
        <dbReference type="ARBA" id="ARBA00022771"/>
    </source>
</evidence>
<evidence type="ECO:0000256" key="11">
    <source>
        <dbReference type="ARBA" id="ARBA00022786"/>
    </source>
</evidence>
<comment type="pathway">
    <text evidence="3">Protein modification; protein ubiquitination.</text>
</comment>
<dbReference type="GO" id="GO:0005778">
    <property type="term" value="C:peroxisomal membrane"/>
    <property type="evidence" value="ECO:0007669"/>
    <property type="project" value="UniProtKB-SubCell"/>
</dbReference>
<evidence type="ECO:0000256" key="17">
    <source>
        <dbReference type="SAM" id="MobiDB-lite"/>
    </source>
</evidence>
<dbReference type="InterPro" id="IPR006845">
    <property type="entry name" value="Pex_N"/>
</dbReference>
<keyword evidence="8" id="KW-0812">Transmembrane</keyword>
<evidence type="ECO:0000256" key="16">
    <source>
        <dbReference type="ARBA" id="ARBA00023140"/>
    </source>
</evidence>
<organism evidence="19 20">
    <name type="scientific">Acaulospora morrowiae</name>
    <dbReference type="NCBI Taxonomy" id="94023"/>
    <lineage>
        <taxon>Eukaryota</taxon>
        <taxon>Fungi</taxon>
        <taxon>Fungi incertae sedis</taxon>
        <taxon>Mucoromycota</taxon>
        <taxon>Glomeromycotina</taxon>
        <taxon>Glomeromycetes</taxon>
        <taxon>Diversisporales</taxon>
        <taxon>Acaulosporaceae</taxon>
        <taxon>Acaulospora</taxon>
    </lineage>
</organism>
<keyword evidence="20" id="KW-1185">Reference proteome</keyword>
<keyword evidence="16" id="KW-0576">Peroxisome</keyword>
<comment type="catalytic activity">
    <reaction evidence="1">
        <text>S-ubiquitinyl-[E2 ubiquitin-conjugating enzyme]-L-cysteine + [acceptor protein]-L-lysine = [E2 ubiquitin-conjugating enzyme]-L-cysteine + N(6)-ubiquitinyl-[acceptor protein]-L-lysine.</text>
        <dbReference type="EC" id="2.3.2.27"/>
    </reaction>
</comment>
<name>A0A9N9AXY8_9GLOM</name>
<keyword evidence="15" id="KW-0472">Membrane</keyword>
<keyword evidence="11" id="KW-0833">Ubl conjugation pathway</keyword>
<sequence length="254" mass="29645">MPDSESSLTTKAIPSSKTSLSTAEGSKTRLLPPINLTFPYAAQPDIIISNQKDVYYQKVLEEQFSEVFRILFGTRKQHLYQKEVNLMSDLFYFCLTTLLGTQTLGEEYCDIMQISESTKKVPIIRKRATLIFWHVIFPYFYTKGINKIRRNARSVPKVDYQVQDNPSNEHVKLREFVRNSVTKIQSFFKNHFHTLHLAIFYFYGAYYDLSKRIFTKQLGPGEQRIGYEVLGFLLAVQILIQAYLYQKKRTEDSS</sequence>
<evidence type="ECO:0000256" key="8">
    <source>
        <dbReference type="ARBA" id="ARBA00022692"/>
    </source>
</evidence>
<evidence type="ECO:0000256" key="1">
    <source>
        <dbReference type="ARBA" id="ARBA00000900"/>
    </source>
</evidence>
<keyword evidence="6" id="KW-0813">Transport</keyword>
<evidence type="ECO:0000256" key="12">
    <source>
        <dbReference type="ARBA" id="ARBA00022833"/>
    </source>
</evidence>
<comment type="caution">
    <text evidence="19">The sequence shown here is derived from an EMBL/GenBank/DDBJ whole genome shotgun (WGS) entry which is preliminary data.</text>
</comment>
<keyword evidence="13" id="KW-0653">Protein transport</keyword>
<evidence type="ECO:0000256" key="6">
    <source>
        <dbReference type="ARBA" id="ARBA00022448"/>
    </source>
</evidence>
<feature type="domain" description="Pex N-terminal" evidence="18">
    <location>
        <begin position="53"/>
        <end position="245"/>
    </location>
</feature>
<dbReference type="OrthoDB" id="6270329at2759"/>
<evidence type="ECO:0000256" key="4">
    <source>
        <dbReference type="ARBA" id="ARBA00008704"/>
    </source>
</evidence>
<evidence type="ECO:0000313" key="20">
    <source>
        <dbReference type="Proteomes" id="UP000789342"/>
    </source>
</evidence>
<evidence type="ECO:0000313" key="19">
    <source>
        <dbReference type="EMBL" id="CAG8549054.1"/>
    </source>
</evidence>
<evidence type="ECO:0000256" key="2">
    <source>
        <dbReference type="ARBA" id="ARBA00004585"/>
    </source>
</evidence>
<evidence type="ECO:0000256" key="14">
    <source>
        <dbReference type="ARBA" id="ARBA00022989"/>
    </source>
</evidence>
<evidence type="ECO:0000256" key="13">
    <source>
        <dbReference type="ARBA" id="ARBA00022927"/>
    </source>
</evidence>
<dbReference type="Pfam" id="PF04757">
    <property type="entry name" value="Pex2_Pex12"/>
    <property type="match status" value="1"/>
</dbReference>
<accession>A0A9N9AXY8</accession>
<dbReference type="InterPro" id="IPR025654">
    <property type="entry name" value="PEX2/10"/>
</dbReference>
<dbReference type="Proteomes" id="UP000789342">
    <property type="component" value="Unassembled WGS sequence"/>
</dbReference>
<dbReference type="EC" id="2.3.2.27" evidence="5"/>
<keyword evidence="9" id="KW-0479">Metal-binding</keyword>
<evidence type="ECO:0000256" key="5">
    <source>
        <dbReference type="ARBA" id="ARBA00012483"/>
    </source>
</evidence>
<dbReference type="GO" id="GO:0016567">
    <property type="term" value="P:protein ubiquitination"/>
    <property type="evidence" value="ECO:0007669"/>
    <property type="project" value="UniProtKB-ARBA"/>
</dbReference>
<dbReference type="AlphaFoldDB" id="A0A9N9AXY8"/>
<feature type="non-terminal residue" evidence="19">
    <location>
        <position position="254"/>
    </location>
</feature>
<dbReference type="PANTHER" id="PTHR23350:SF0">
    <property type="entry name" value="PEROXISOME BIOGENESIS FACTOR 10"/>
    <property type="match status" value="1"/>
</dbReference>
<reference evidence="19" key="1">
    <citation type="submission" date="2021-06" db="EMBL/GenBank/DDBJ databases">
        <authorList>
            <person name="Kallberg Y."/>
            <person name="Tangrot J."/>
            <person name="Rosling A."/>
        </authorList>
    </citation>
    <scope>NUCLEOTIDE SEQUENCE</scope>
    <source>
        <strain evidence="19">CL551</strain>
    </source>
</reference>
<evidence type="ECO:0000256" key="3">
    <source>
        <dbReference type="ARBA" id="ARBA00004906"/>
    </source>
</evidence>
<keyword evidence="12" id="KW-0862">Zinc</keyword>
<comment type="subcellular location">
    <subcellularLocation>
        <location evidence="2">Peroxisome membrane</location>
        <topology evidence="2">Multi-pass membrane protein</topology>
    </subcellularLocation>
</comment>